<dbReference type="AlphaFoldDB" id="A0A1N7M8W7"/>
<dbReference type="STRING" id="619304.SAMN05421760_105275"/>
<sequence>MSDLVLIIIVAGALANPNIAFLLVALWLYYLFKK</sequence>
<keyword evidence="1" id="KW-0472">Membrane</keyword>
<name>A0A1N7M8W7_9GAMM</name>
<reference evidence="3" key="1">
    <citation type="submission" date="2017-01" db="EMBL/GenBank/DDBJ databases">
        <authorList>
            <person name="Varghese N."/>
            <person name="Submissions S."/>
        </authorList>
    </citation>
    <scope>NUCLEOTIDE SEQUENCE [LARGE SCALE GENOMIC DNA]</scope>
    <source>
        <strain evidence="3">DSM 22306</strain>
    </source>
</reference>
<evidence type="ECO:0000313" key="2">
    <source>
        <dbReference type="EMBL" id="SIS82538.1"/>
    </source>
</evidence>
<keyword evidence="1" id="KW-0812">Transmembrane</keyword>
<evidence type="ECO:0000256" key="1">
    <source>
        <dbReference type="SAM" id="Phobius"/>
    </source>
</evidence>
<proteinExistence type="predicted"/>
<keyword evidence="1" id="KW-1133">Transmembrane helix</keyword>
<organism evidence="2 3">
    <name type="scientific">Neptunomonas antarctica</name>
    <dbReference type="NCBI Taxonomy" id="619304"/>
    <lineage>
        <taxon>Bacteria</taxon>
        <taxon>Pseudomonadati</taxon>
        <taxon>Pseudomonadota</taxon>
        <taxon>Gammaproteobacteria</taxon>
        <taxon>Oceanospirillales</taxon>
        <taxon>Oceanospirillaceae</taxon>
        <taxon>Neptunomonas</taxon>
    </lineage>
</organism>
<dbReference type="EMBL" id="FTOE01000005">
    <property type="protein sequence ID" value="SIS82538.1"/>
    <property type="molecule type" value="Genomic_DNA"/>
</dbReference>
<protein>
    <submittedName>
        <fullName evidence="2">Uncharacterized protein</fullName>
    </submittedName>
</protein>
<keyword evidence="3" id="KW-1185">Reference proteome</keyword>
<accession>A0A1N7M8W7</accession>
<evidence type="ECO:0000313" key="3">
    <source>
        <dbReference type="Proteomes" id="UP000185999"/>
    </source>
</evidence>
<dbReference type="Proteomes" id="UP000185999">
    <property type="component" value="Unassembled WGS sequence"/>
</dbReference>
<feature type="transmembrane region" description="Helical" evidence="1">
    <location>
        <begin position="6"/>
        <end position="32"/>
    </location>
</feature>
<gene>
    <name evidence="2" type="ORF">SAMN05421760_105275</name>
</gene>